<proteinExistence type="predicted"/>
<evidence type="ECO:0000313" key="1">
    <source>
        <dbReference type="EMBL" id="TFK60892.1"/>
    </source>
</evidence>
<organism evidence="1 2">
    <name type="scientific">Pluteus cervinus</name>
    <dbReference type="NCBI Taxonomy" id="181527"/>
    <lineage>
        <taxon>Eukaryota</taxon>
        <taxon>Fungi</taxon>
        <taxon>Dikarya</taxon>
        <taxon>Basidiomycota</taxon>
        <taxon>Agaricomycotina</taxon>
        <taxon>Agaricomycetes</taxon>
        <taxon>Agaricomycetidae</taxon>
        <taxon>Agaricales</taxon>
        <taxon>Pluteineae</taxon>
        <taxon>Pluteaceae</taxon>
        <taxon>Pluteus</taxon>
    </lineage>
</organism>
<sequence>MTDPLRDTHVRADSAATLNDSSFAPTTSDLKTPIAAPLAVSGSPIIPEEHPFRTLVLCFDGTGDQFDADNSNIVQLFSMLKKDDRSKQMVYYQAGIGTYTSTQVITPFASTISKAIDEAVAWNLDAHVMGGYEFLMQNYTAGDRICIFGFSRGAYTARSLAGMIHKVGLLPACNHQQVPFAYKMYTQADPAGWAQSNAFKKSFSIDVDIEFIGVWDTVDSVGLIPRRLPFTTSNTIVRTFRHAVSLDEHRAKFKANLWNRPNVHEQILSVTDQKIEQQKQQTQDPGKKDTGKKPAAGGSKKQHDPQYVAQRKFEEEYSKDRTVPTDVEEVWFAGCHCDVGGGSVSNEVKRNLARISLRWMIRECFKTKSGIMFHTEGLKSIYLDPNSLYPIVAPRPPPLPTTTLSNLSTYIIPETDTAIKSPDVAALIQDPTLQTEEGQDLLDALCPVYDQLSLAWTWWVLEIIPLRFRYQNKDNSWGSYLGMNWGKGRYIPKQKSNGVKVHRSVKTRMDAHEMFGSKYEPKANLDLSRVTWVD</sequence>
<reference evidence="1 2" key="1">
    <citation type="journal article" date="2019" name="Nat. Ecol. Evol.">
        <title>Megaphylogeny resolves global patterns of mushroom evolution.</title>
        <authorList>
            <person name="Varga T."/>
            <person name="Krizsan K."/>
            <person name="Foldi C."/>
            <person name="Dima B."/>
            <person name="Sanchez-Garcia M."/>
            <person name="Sanchez-Ramirez S."/>
            <person name="Szollosi G.J."/>
            <person name="Szarkandi J.G."/>
            <person name="Papp V."/>
            <person name="Albert L."/>
            <person name="Andreopoulos W."/>
            <person name="Angelini C."/>
            <person name="Antonin V."/>
            <person name="Barry K.W."/>
            <person name="Bougher N.L."/>
            <person name="Buchanan P."/>
            <person name="Buyck B."/>
            <person name="Bense V."/>
            <person name="Catcheside P."/>
            <person name="Chovatia M."/>
            <person name="Cooper J."/>
            <person name="Damon W."/>
            <person name="Desjardin D."/>
            <person name="Finy P."/>
            <person name="Geml J."/>
            <person name="Haridas S."/>
            <person name="Hughes K."/>
            <person name="Justo A."/>
            <person name="Karasinski D."/>
            <person name="Kautmanova I."/>
            <person name="Kiss B."/>
            <person name="Kocsube S."/>
            <person name="Kotiranta H."/>
            <person name="LaButti K.M."/>
            <person name="Lechner B.E."/>
            <person name="Liimatainen K."/>
            <person name="Lipzen A."/>
            <person name="Lukacs Z."/>
            <person name="Mihaltcheva S."/>
            <person name="Morgado L.N."/>
            <person name="Niskanen T."/>
            <person name="Noordeloos M.E."/>
            <person name="Ohm R.A."/>
            <person name="Ortiz-Santana B."/>
            <person name="Ovrebo C."/>
            <person name="Racz N."/>
            <person name="Riley R."/>
            <person name="Savchenko A."/>
            <person name="Shiryaev A."/>
            <person name="Soop K."/>
            <person name="Spirin V."/>
            <person name="Szebenyi C."/>
            <person name="Tomsovsky M."/>
            <person name="Tulloss R.E."/>
            <person name="Uehling J."/>
            <person name="Grigoriev I.V."/>
            <person name="Vagvolgyi C."/>
            <person name="Papp T."/>
            <person name="Martin F.M."/>
            <person name="Miettinen O."/>
            <person name="Hibbett D.S."/>
            <person name="Nagy L.G."/>
        </authorList>
    </citation>
    <scope>NUCLEOTIDE SEQUENCE [LARGE SCALE GENOMIC DNA]</scope>
    <source>
        <strain evidence="1 2">NL-1719</strain>
    </source>
</reference>
<gene>
    <name evidence="1" type="ORF">BDN72DRAFT_965473</name>
</gene>
<keyword evidence="2" id="KW-1185">Reference proteome</keyword>
<name>A0ACD3A7T8_9AGAR</name>
<accession>A0ACD3A7T8</accession>
<protein>
    <submittedName>
        <fullName evidence="1">Uncharacterized protein</fullName>
    </submittedName>
</protein>
<evidence type="ECO:0000313" key="2">
    <source>
        <dbReference type="Proteomes" id="UP000308600"/>
    </source>
</evidence>
<dbReference type="EMBL" id="ML208720">
    <property type="protein sequence ID" value="TFK60892.1"/>
    <property type="molecule type" value="Genomic_DNA"/>
</dbReference>
<dbReference type="Proteomes" id="UP000308600">
    <property type="component" value="Unassembled WGS sequence"/>
</dbReference>